<keyword evidence="2" id="KW-1185">Reference proteome</keyword>
<protein>
    <recommendedName>
        <fullName evidence="3">Phage protein</fullName>
    </recommendedName>
</protein>
<evidence type="ECO:0008006" key="3">
    <source>
        <dbReference type="Google" id="ProtNLM"/>
    </source>
</evidence>
<sequence>MKVYLVVARIDDYYTSITPMGIHNTYDEALDSAYNAFKNVQFAENNRYTGWIFDSNLISKDQQPKVVQLHGKRHNQCASYEVDIAIIEYELGEAQ</sequence>
<dbReference type="EMBL" id="MK278860">
    <property type="protein sequence ID" value="AZU98714.1"/>
    <property type="molecule type" value="Genomic_DNA"/>
</dbReference>
<dbReference type="Proteomes" id="UP000287416">
    <property type="component" value="Segment"/>
</dbReference>
<reference evidence="1 2" key="1">
    <citation type="submission" date="2018-12" db="EMBL/GenBank/DDBJ databases">
        <title>Successful treatment of antibiotic resistant microbial bone infection with bacteriophages.</title>
        <authorList>
            <person name="Nir-Paz R."/>
            <person name="Gelman D."/>
            <person name="Khouri A."/>
            <person name="Sisson B.M."/>
            <person name="Fackler J."/>
            <person name="Oren S.A."/>
            <person name="Khalifa L."/>
            <person name="Rimon A."/>
            <person name="Glazer S.C."/>
            <person name="Moses A.E."/>
            <person name="Yoram W."/>
            <person name="Schooley R.T."/>
            <person name="Hazan R."/>
        </authorList>
    </citation>
    <scope>NUCLEOTIDE SEQUENCE [LARGE SCALE GENOMIC DNA]</scope>
</reference>
<accession>A0A3Q9R798</accession>
<name>A0A3Q9R798_9CAUD</name>
<proteinExistence type="predicted"/>
<dbReference type="RefSeq" id="YP_009882137.1">
    <property type="nucleotide sequence ID" value="NC_049445.1"/>
</dbReference>
<evidence type="ECO:0000313" key="1">
    <source>
        <dbReference type="EMBL" id="AZU98714.1"/>
    </source>
</evidence>
<evidence type="ECO:0000313" key="2">
    <source>
        <dbReference type="Proteomes" id="UP000287416"/>
    </source>
</evidence>
<organism evidence="1 2">
    <name type="scientific">Acinetobacter phage AbTZA1</name>
    <dbReference type="NCBI Taxonomy" id="2500827"/>
    <lineage>
        <taxon>Viruses</taxon>
        <taxon>Duplodnaviria</taxon>
        <taxon>Heunggongvirae</taxon>
        <taxon>Uroviricota</taxon>
        <taxon>Caudoviricetes</taxon>
        <taxon>Pantevenvirales</taxon>
        <taxon>Straboviridae</taxon>
        <taxon>Twarogvirinae</taxon>
        <taxon>Hadassahvirus</taxon>
        <taxon>Hadassahvirus azbtza1</taxon>
    </lineage>
</organism>
<dbReference type="KEGG" id="vg:55811433"/>
<dbReference type="GeneID" id="55811433"/>